<evidence type="ECO:0000313" key="2">
    <source>
        <dbReference type="EMBL" id="WIM92617.1"/>
    </source>
</evidence>
<feature type="transmembrane region" description="Helical" evidence="1">
    <location>
        <begin position="66"/>
        <end position="86"/>
    </location>
</feature>
<dbReference type="EMBL" id="CP126980">
    <property type="protein sequence ID" value="WIM92617.1"/>
    <property type="molecule type" value="Genomic_DNA"/>
</dbReference>
<proteinExistence type="predicted"/>
<keyword evidence="1" id="KW-1133">Transmembrane helix</keyword>
<sequence length="115" mass="12449">MRRSPNRAAARSLALCGVWIAVLAVALTPFADWPFARQWLADVLVTGACFYGWRRLDPRPRLPTRPLLVLCLIAFAGSVLVAVAGLRGLAAAGAMSGIVMITFFGGAWWLLRRPG</sequence>
<reference evidence="2 3" key="1">
    <citation type="submission" date="2023-06" db="EMBL/GenBank/DDBJ databases">
        <authorList>
            <person name="Yushchuk O."/>
            <person name="Binda E."/>
            <person name="Ruckert-Reed C."/>
            <person name="Fedorenko V."/>
            <person name="Kalinowski J."/>
            <person name="Marinelli F."/>
        </authorList>
    </citation>
    <scope>NUCLEOTIDE SEQUENCE [LARGE SCALE GENOMIC DNA]</scope>
    <source>
        <strain evidence="2 3">NRRL 3884</strain>
    </source>
</reference>
<keyword evidence="1" id="KW-0812">Transmembrane</keyword>
<protein>
    <submittedName>
        <fullName evidence="2">Uncharacterized protein</fullName>
    </submittedName>
</protein>
<feature type="transmembrane region" description="Helical" evidence="1">
    <location>
        <begin position="36"/>
        <end position="54"/>
    </location>
</feature>
<gene>
    <name evidence="2" type="ORF">ACTOB_004569</name>
</gene>
<keyword evidence="1" id="KW-0472">Membrane</keyword>
<name>A0ABY8W537_9ACTN</name>
<feature type="transmembrane region" description="Helical" evidence="1">
    <location>
        <begin position="92"/>
        <end position="111"/>
    </location>
</feature>
<dbReference type="Proteomes" id="UP001240150">
    <property type="component" value="Chromosome"/>
</dbReference>
<accession>A0ABY8W537</accession>
<organism evidence="2 3">
    <name type="scientific">Actinoplanes oblitus</name>
    <dbReference type="NCBI Taxonomy" id="3040509"/>
    <lineage>
        <taxon>Bacteria</taxon>
        <taxon>Bacillati</taxon>
        <taxon>Actinomycetota</taxon>
        <taxon>Actinomycetes</taxon>
        <taxon>Micromonosporales</taxon>
        <taxon>Micromonosporaceae</taxon>
        <taxon>Actinoplanes</taxon>
    </lineage>
</organism>
<feature type="transmembrane region" description="Helical" evidence="1">
    <location>
        <begin position="12"/>
        <end position="30"/>
    </location>
</feature>
<dbReference type="RefSeq" id="WP_284913824.1">
    <property type="nucleotide sequence ID" value="NZ_CP126980.1"/>
</dbReference>
<keyword evidence="3" id="KW-1185">Reference proteome</keyword>
<evidence type="ECO:0000313" key="3">
    <source>
        <dbReference type="Proteomes" id="UP001240150"/>
    </source>
</evidence>
<evidence type="ECO:0000256" key="1">
    <source>
        <dbReference type="SAM" id="Phobius"/>
    </source>
</evidence>